<dbReference type="Pfam" id="PF14106">
    <property type="entry name" value="DUF4279"/>
    <property type="match status" value="1"/>
</dbReference>
<accession>A0A5C6U9V6</accession>
<comment type="caution">
    <text evidence="1">The sequence shown here is derived from an EMBL/GenBank/DDBJ whole genome shotgun (WGS) entry which is preliminary data.</text>
</comment>
<reference evidence="1 2" key="1">
    <citation type="submission" date="2019-08" db="EMBL/GenBank/DDBJ databases">
        <title>Sphingorhabdus soil sp. nov., isolated from arctic soil.</title>
        <authorList>
            <person name="Liu Y."/>
        </authorList>
    </citation>
    <scope>NUCLEOTIDE SEQUENCE [LARGE SCALE GENOMIC DNA]</scope>
    <source>
        <strain evidence="1 2">D-2Q-5-6</strain>
    </source>
</reference>
<organism evidence="1 2">
    <name type="scientific">Flavisphingopyxis soli</name>
    <dbReference type="NCBI Taxonomy" id="2601267"/>
    <lineage>
        <taxon>Bacteria</taxon>
        <taxon>Pseudomonadati</taxon>
        <taxon>Pseudomonadota</taxon>
        <taxon>Alphaproteobacteria</taxon>
        <taxon>Sphingomonadales</taxon>
        <taxon>Sphingopyxidaceae</taxon>
        <taxon>Flavisphingopyxis</taxon>
    </lineage>
</organism>
<proteinExistence type="predicted"/>
<sequence length="150" mass="16741">MAFSESEDEPSYFAYSATLRIHGKDLPFEDIESALVVAPSHKHRAGDRRRPGARPYKDDAWHFTAPVAEEAELTEHLRRLWQTVEPAVHYLNQLDATVDVFCGYRSNHGAAGLAVEPDALQIFTALNVPFGLSVIVDSWLGERLSEPTAH</sequence>
<dbReference type="InterPro" id="IPR025459">
    <property type="entry name" value="DUF4279"/>
</dbReference>
<dbReference type="OrthoDB" id="7597094at2"/>
<keyword evidence="2" id="KW-1185">Reference proteome</keyword>
<evidence type="ECO:0000313" key="1">
    <source>
        <dbReference type="EMBL" id="TXC68378.1"/>
    </source>
</evidence>
<evidence type="ECO:0000313" key="2">
    <source>
        <dbReference type="Proteomes" id="UP000321129"/>
    </source>
</evidence>
<dbReference type="Proteomes" id="UP000321129">
    <property type="component" value="Unassembled WGS sequence"/>
</dbReference>
<dbReference type="RefSeq" id="WP_147123614.1">
    <property type="nucleotide sequence ID" value="NZ_VOPY01000003.1"/>
</dbReference>
<dbReference type="AlphaFoldDB" id="A0A5C6U9V6"/>
<dbReference type="EMBL" id="VOPY01000003">
    <property type="protein sequence ID" value="TXC68378.1"/>
    <property type="molecule type" value="Genomic_DNA"/>
</dbReference>
<name>A0A5C6U9V6_9SPHN</name>
<protein>
    <submittedName>
        <fullName evidence="1">DUF4279 domain-containing protein</fullName>
    </submittedName>
</protein>
<gene>
    <name evidence="1" type="ORF">FSZ31_11965</name>
</gene>